<evidence type="ECO:0000313" key="2">
    <source>
        <dbReference type="EMBL" id="KAB2816086.1"/>
    </source>
</evidence>
<feature type="transmembrane region" description="Helical" evidence="1">
    <location>
        <begin position="164"/>
        <end position="197"/>
    </location>
</feature>
<keyword evidence="1" id="KW-1133">Transmembrane helix</keyword>
<evidence type="ECO:0008006" key="4">
    <source>
        <dbReference type="Google" id="ProtNLM"/>
    </source>
</evidence>
<keyword evidence="3" id="KW-1185">Reference proteome</keyword>
<keyword evidence="1" id="KW-0812">Transmembrane</keyword>
<name>A0A6L3ZEN6_9FLAO</name>
<accession>A0A6L3ZEN6</accession>
<feature type="transmembrane region" description="Helical" evidence="1">
    <location>
        <begin position="107"/>
        <end position="129"/>
    </location>
</feature>
<proteinExistence type="predicted"/>
<dbReference type="EMBL" id="WBVQ01000002">
    <property type="protein sequence ID" value="KAB2816086.1"/>
    <property type="molecule type" value="Genomic_DNA"/>
</dbReference>
<evidence type="ECO:0000313" key="3">
    <source>
        <dbReference type="Proteomes" id="UP000484164"/>
    </source>
</evidence>
<reference evidence="2 3" key="1">
    <citation type="submission" date="2019-10" db="EMBL/GenBank/DDBJ databases">
        <title>Genome sequence of Phaeocystidibacter marisrubri JCM30614 (type strain).</title>
        <authorList>
            <person name="Bowman J.P."/>
        </authorList>
    </citation>
    <scope>NUCLEOTIDE SEQUENCE [LARGE SCALE GENOMIC DNA]</scope>
    <source>
        <strain evidence="2 3">JCM 30614</strain>
    </source>
</reference>
<dbReference type="RefSeq" id="WP_151693515.1">
    <property type="nucleotide sequence ID" value="NZ_BMGX01000001.1"/>
</dbReference>
<comment type="caution">
    <text evidence="2">The sequence shown here is derived from an EMBL/GenBank/DDBJ whole genome shotgun (WGS) entry which is preliminary data.</text>
</comment>
<feature type="transmembrane region" description="Helical" evidence="1">
    <location>
        <begin position="45"/>
        <end position="66"/>
    </location>
</feature>
<gene>
    <name evidence="2" type="ORF">F8C82_10370</name>
</gene>
<evidence type="ECO:0000256" key="1">
    <source>
        <dbReference type="SAM" id="Phobius"/>
    </source>
</evidence>
<sequence>MSNKVSFGKTYSMGFRIFGKTLGWQILYLIVFFIAAMVISLLTSVITGVLSGLLGVIGTIAINQLLSSFATTPLTYGFAVISDHAYQGKNVEFGSAFSTYKKIVPLFLLYLISAVVTGGVFLGLTYALMGQDVIELVNLFSEVMSSAQSGMTNSGDMQMYGEEIVALIMGNIGVLTIVGLITLAVGVIFFFPPYYVVFKNDSVGDALSKGINSSLKNLPVIILIMISLYIVIAIMAVIMIIPILGALIWFLVILPLVFSFMQAIFRQMEPEISETQTSDLDEILDLE</sequence>
<dbReference type="AlphaFoldDB" id="A0A6L3ZEN6"/>
<keyword evidence="1" id="KW-0472">Membrane</keyword>
<organism evidence="2 3">
    <name type="scientific">Phaeocystidibacter marisrubri</name>
    <dbReference type="NCBI Taxonomy" id="1577780"/>
    <lineage>
        <taxon>Bacteria</taxon>
        <taxon>Pseudomonadati</taxon>
        <taxon>Bacteroidota</taxon>
        <taxon>Flavobacteriia</taxon>
        <taxon>Flavobacteriales</taxon>
        <taxon>Phaeocystidibacteraceae</taxon>
        <taxon>Phaeocystidibacter</taxon>
    </lineage>
</organism>
<feature type="transmembrane region" description="Helical" evidence="1">
    <location>
        <begin position="247"/>
        <end position="265"/>
    </location>
</feature>
<feature type="transmembrane region" description="Helical" evidence="1">
    <location>
        <begin position="21"/>
        <end position="39"/>
    </location>
</feature>
<dbReference type="Proteomes" id="UP000484164">
    <property type="component" value="Unassembled WGS sequence"/>
</dbReference>
<feature type="transmembrane region" description="Helical" evidence="1">
    <location>
        <begin position="218"/>
        <end position="241"/>
    </location>
</feature>
<dbReference type="OrthoDB" id="9898945at2"/>
<protein>
    <recommendedName>
        <fullName evidence="4">DUF975 family protein</fullName>
    </recommendedName>
</protein>